<name>A0A9D1P277_9FIRM</name>
<dbReference type="PANTHER" id="PTHR22916">
    <property type="entry name" value="GLYCOSYLTRANSFERASE"/>
    <property type="match status" value="1"/>
</dbReference>
<evidence type="ECO:0000313" key="4">
    <source>
        <dbReference type="Proteomes" id="UP000824169"/>
    </source>
</evidence>
<dbReference type="InterPro" id="IPR001173">
    <property type="entry name" value="Glyco_trans_2-like"/>
</dbReference>
<dbReference type="PANTHER" id="PTHR22916:SF3">
    <property type="entry name" value="UDP-GLCNAC:BETAGAL BETA-1,3-N-ACETYLGLUCOSAMINYLTRANSFERASE-LIKE PROTEIN 1"/>
    <property type="match status" value="1"/>
</dbReference>
<gene>
    <name evidence="3" type="ORF">IAB71_05505</name>
</gene>
<sequence length="416" mass="48823">MREQYLISVLMVNYNKAGQLRESIESVLGQTYRRIQFIIVDDGSTDESPEIIREYAEADERVEAYLQEENRKISEVTNFGLRKVRGEYLARIDSDDLWAPEKLERQLEFMTARRDCEICFTGADLIDENGQSLNREEADLYGLLNMPEMTREENLRFFFCHGNHLVHASVMMTSRFMRELGDHNPAYLQIHDFDCWVRAVKKTHLYKMPQRYTALRRFRNVQEKNTSARTEAATVRYQNECMILRSHFFDGMTEELFTSAFREMFRYPEASSPEELACEKAFLLCGGYRPGGRYQPILGIFALEELLRNERTKQVLEEVYNYTPATFYGEMAQHLFLDEFVIRDMEAERQQFGREKEDLQREVERLEADAAEMAAKISARDGTIQTLQTELRTITGSRSWKATAPIRKVLDQIKRK</sequence>
<dbReference type="GO" id="GO:0016758">
    <property type="term" value="F:hexosyltransferase activity"/>
    <property type="evidence" value="ECO:0007669"/>
    <property type="project" value="UniProtKB-ARBA"/>
</dbReference>
<feature type="coiled-coil region" evidence="1">
    <location>
        <begin position="342"/>
        <end position="376"/>
    </location>
</feature>
<evidence type="ECO:0000313" key="3">
    <source>
        <dbReference type="EMBL" id="HIV25233.1"/>
    </source>
</evidence>
<feature type="domain" description="Glycosyltransferase 2-like" evidence="2">
    <location>
        <begin position="8"/>
        <end position="163"/>
    </location>
</feature>
<proteinExistence type="predicted"/>
<comment type="caution">
    <text evidence="3">The sequence shown here is derived from an EMBL/GenBank/DDBJ whole genome shotgun (WGS) entry which is preliminary data.</text>
</comment>
<dbReference type="Pfam" id="PF00535">
    <property type="entry name" value="Glycos_transf_2"/>
    <property type="match status" value="1"/>
</dbReference>
<evidence type="ECO:0000256" key="1">
    <source>
        <dbReference type="SAM" id="Coils"/>
    </source>
</evidence>
<evidence type="ECO:0000259" key="2">
    <source>
        <dbReference type="Pfam" id="PF00535"/>
    </source>
</evidence>
<organism evidence="3 4">
    <name type="scientific">Candidatus Scatomonas pullistercoris</name>
    <dbReference type="NCBI Taxonomy" id="2840920"/>
    <lineage>
        <taxon>Bacteria</taxon>
        <taxon>Bacillati</taxon>
        <taxon>Bacillota</taxon>
        <taxon>Clostridia</taxon>
        <taxon>Lachnospirales</taxon>
        <taxon>Lachnospiraceae</taxon>
        <taxon>Lachnospiraceae incertae sedis</taxon>
        <taxon>Candidatus Scatomonas</taxon>
    </lineage>
</organism>
<dbReference type="CDD" id="cd00761">
    <property type="entry name" value="Glyco_tranf_GTA_type"/>
    <property type="match status" value="1"/>
</dbReference>
<reference evidence="3" key="1">
    <citation type="submission" date="2020-10" db="EMBL/GenBank/DDBJ databases">
        <authorList>
            <person name="Gilroy R."/>
        </authorList>
    </citation>
    <scope>NUCLEOTIDE SEQUENCE</scope>
    <source>
        <strain evidence="3">CHK188-20938</strain>
    </source>
</reference>
<keyword evidence="1" id="KW-0175">Coiled coil</keyword>
<dbReference type="EMBL" id="DVOO01000015">
    <property type="protein sequence ID" value="HIV25233.1"/>
    <property type="molecule type" value="Genomic_DNA"/>
</dbReference>
<dbReference type="AlphaFoldDB" id="A0A9D1P277"/>
<dbReference type="Gene3D" id="3.90.550.10">
    <property type="entry name" value="Spore Coat Polysaccharide Biosynthesis Protein SpsA, Chain A"/>
    <property type="match status" value="1"/>
</dbReference>
<dbReference type="InterPro" id="IPR029044">
    <property type="entry name" value="Nucleotide-diphossugar_trans"/>
</dbReference>
<reference evidence="3" key="2">
    <citation type="journal article" date="2021" name="PeerJ">
        <title>Extensive microbial diversity within the chicken gut microbiome revealed by metagenomics and culture.</title>
        <authorList>
            <person name="Gilroy R."/>
            <person name="Ravi A."/>
            <person name="Getino M."/>
            <person name="Pursley I."/>
            <person name="Horton D.L."/>
            <person name="Alikhan N.F."/>
            <person name="Baker D."/>
            <person name="Gharbi K."/>
            <person name="Hall N."/>
            <person name="Watson M."/>
            <person name="Adriaenssens E.M."/>
            <person name="Foster-Nyarko E."/>
            <person name="Jarju S."/>
            <person name="Secka A."/>
            <person name="Antonio M."/>
            <person name="Oren A."/>
            <person name="Chaudhuri R.R."/>
            <person name="La Ragione R."/>
            <person name="Hildebrand F."/>
            <person name="Pallen M.J."/>
        </authorList>
    </citation>
    <scope>NUCLEOTIDE SEQUENCE</scope>
    <source>
        <strain evidence="3">CHK188-20938</strain>
    </source>
</reference>
<dbReference type="SUPFAM" id="SSF53448">
    <property type="entry name" value="Nucleotide-diphospho-sugar transferases"/>
    <property type="match status" value="1"/>
</dbReference>
<accession>A0A9D1P277</accession>
<dbReference type="Proteomes" id="UP000824169">
    <property type="component" value="Unassembled WGS sequence"/>
</dbReference>
<protein>
    <submittedName>
        <fullName evidence="3">Glycosyltransferase family 2 protein</fullName>
    </submittedName>
</protein>